<accession>A0A1Y6EN46</accession>
<dbReference type="Proteomes" id="UP000194450">
    <property type="component" value="Unassembled WGS sequence"/>
</dbReference>
<sequence length="267" mass="30790">MGFSYLEDVEQEVLPTIEIMWEISRVFHSDSDHYVADFYKMIGQLAERYQDQAPAERLLSICDAFYLELGFTDAPEPVAGSRRILIDRVISLRTGLPVTLAFLLQEAASYAGLQLDIVDFPGYPLLRFDDNQQSLFIDPINGEVMADDLLQLRFEDMTDDSETFSWEMVEATPQKAVLVRYLSELKHAFINDEDFEQALIVVEMLLTVLPDDPYEIRDRGYVFEELDCQHIAVDDYQYFVEQCPDDPSAQLLRLQLEGWAAPQRVLH</sequence>
<organism evidence="3 4">
    <name type="scientific">Pseudidiomarina planktonica</name>
    <dbReference type="NCBI Taxonomy" id="1323738"/>
    <lineage>
        <taxon>Bacteria</taxon>
        <taxon>Pseudomonadati</taxon>
        <taxon>Pseudomonadota</taxon>
        <taxon>Gammaproteobacteria</taxon>
        <taxon>Alteromonadales</taxon>
        <taxon>Idiomarinaceae</taxon>
        <taxon>Pseudidiomarina</taxon>
    </lineage>
</organism>
<evidence type="ECO:0000256" key="1">
    <source>
        <dbReference type="ARBA" id="ARBA00007100"/>
    </source>
</evidence>
<dbReference type="AlphaFoldDB" id="A0A1Y6EN46"/>
<dbReference type="InterPro" id="IPR032698">
    <property type="entry name" value="SirB1_N"/>
</dbReference>
<comment type="similarity">
    <text evidence="1">Belongs to the UPF0162 family.</text>
</comment>
<name>A0A1Y6EN46_9GAMM</name>
<protein>
    <submittedName>
        <fullName evidence="3">Regulator of sirC expression, contains transglutaminase-like and TPR domains</fullName>
    </submittedName>
</protein>
<dbReference type="InterPro" id="IPR011990">
    <property type="entry name" value="TPR-like_helical_dom_sf"/>
</dbReference>
<evidence type="ECO:0000259" key="2">
    <source>
        <dbReference type="Pfam" id="PF13369"/>
    </source>
</evidence>
<gene>
    <name evidence="3" type="ORF">SAMN06297229_0946</name>
</gene>
<proteinExistence type="inferred from homology"/>
<dbReference type="Pfam" id="PF13371">
    <property type="entry name" value="TPR_9"/>
    <property type="match status" value="1"/>
</dbReference>
<keyword evidence="4" id="KW-1185">Reference proteome</keyword>
<dbReference type="SUPFAM" id="SSF48452">
    <property type="entry name" value="TPR-like"/>
    <property type="match status" value="1"/>
</dbReference>
<reference evidence="4" key="1">
    <citation type="submission" date="2017-04" db="EMBL/GenBank/DDBJ databases">
        <authorList>
            <person name="Varghese N."/>
            <person name="Submissions S."/>
        </authorList>
    </citation>
    <scope>NUCLEOTIDE SEQUENCE [LARGE SCALE GENOMIC DNA]</scope>
</reference>
<dbReference type="Pfam" id="PF13369">
    <property type="entry name" value="Transglut_core2"/>
    <property type="match status" value="1"/>
</dbReference>
<dbReference type="OrthoDB" id="232498at2"/>
<feature type="domain" description="Protein SirB1 N-terminal" evidence="2">
    <location>
        <begin position="37"/>
        <end position="182"/>
    </location>
</feature>
<evidence type="ECO:0000313" key="3">
    <source>
        <dbReference type="EMBL" id="SMQ63997.1"/>
    </source>
</evidence>
<evidence type="ECO:0000313" key="4">
    <source>
        <dbReference type="Proteomes" id="UP000194450"/>
    </source>
</evidence>
<dbReference type="EMBL" id="FXWH01000001">
    <property type="protein sequence ID" value="SMQ63997.1"/>
    <property type="molecule type" value="Genomic_DNA"/>
</dbReference>
<dbReference type="RefSeq" id="WP_086434077.1">
    <property type="nucleotide sequence ID" value="NZ_FXWH01000001.1"/>
</dbReference>